<dbReference type="GeneID" id="11506572"/>
<name>G2QIK2_THET4</name>
<dbReference type="RefSeq" id="XP_003664778.1">
    <property type="nucleotide sequence ID" value="XM_003664730.1"/>
</dbReference>
<evidence type="ECO:0000313" key="2">
    <source>
        <dbReference type="EMBL" id="AEO59533.1"/>
    </source>
</evidence>
<dbReference type="Proteomes" id="UP000007322">
    <property type="component" value="Chromosome 5"/>
</dbReference>
<dbReference type="AlphaFoldDB" id="G2QIK2"/>
<dbReference type="HOGENOM" id="CLU_447025_0_0_1"/>
<reference evidence="2 3" key="1">
    <citation type="journal article" date="2011" name="Nat. Biotechnol.">
        <title>Comparative genomic analysis of the thermophilic biomass-degrading fungi Myceliophthora thermophila and Thielavia terrestris.</title>
        <authorList>
            <person name="Berka R.M."/>
            <person name="Grigoriev I.V."/>
            <person name="Otillar R."/>
            <person name="Salamov A."/>
            <person name="Grimwood J."/>
            <person name="Reid I."/>
            <person name="Ishmael N."/>
            <person name="John T."/>
            <person name="Darmond C."/>
            <person name="Moisan M.-C."/>
            <person name="Henrissat B."/>
            <person name="Coutinho P.M."/>
            <person name="Lombard V."/>
            <person name="Natvig D.O."/>
            <person name="Lindquist E."/>
            <person name="Schmutz J."/>
            <person name="Lucas S."/>
            <person name="Harris P."/>
            <person name="Powlowski J."/>
            <person name="Bellemare A."/>
            <person name="Taylor D."/>
            <person name="Butler G."/>
            <person name="de Vries R.P."/>
            <person name="Allijn I.E."/>
            <person name="van den Brink J."/>
            <person name="Ushinsky S."/>
            <person name="Storms R."/>
            <person name="Powell A.J."/>
            <person name="Paulsen I.T."/>
            <person name="Elbourne L.D.H."/>
            <person name="Baker S.E."/>
            <person name="Magnuson J."/>
            <person name="LaBoissiere S."/>
            <person name="Clutterbuck A.J."/>
            <person name="Martinez D."/>
            <person name="Wogulis M."/>
            <person name="de Leon A.L."/>
            <person name="Rey M.W."/>
            <person name="Tsang A."/>
        </authorList>
    </citation>
    <scope>NUCLEOTIDE SEQUENCE [LARGE SCALE GENOMIC DNA]</scope>
    <source>
        <strain evidence="3">ATCC 42464 / BCRC 31852 / DSM 1799</strain>
    </source>
</reference>
<dbReference type="VEuPathDB" id="FungiDB:MYCTH_2307916"/>
<feature type="region of interest" description="Disordered" evidence="1">
    <location>
        <begin position="503"/>
        <end position="533"/>
    </location>
</feature>
<evidence type="ECO:0000313" key="3">
    <source>
        <dbReference type="Proteomes" id="UP000007322"/>
    </source>
</evidence>
<keyword evidence="3" id="KW-1185">Reference proteome</keyword>
<feature type="compositionally biased region" description="Low complexity" evidence="1">
    <location>
        <begin position="522"/>
        <end position="533"/>
    </location>
</feature>
<dbReference type="KEGG" id="mtm:MYCTH_2307916"/>
<proteinExistence type="predicted"/>
<accession>G2QIK2</accession>
<organism evidence="2 3">
    <name type="scientific">Thermothelomyces thermophilus (strain ATCC 42464 / BCRC 31852 / DSM 1799)</name>
    <name type="common">Sporotrichum thermophile</name>
    <dbReference type="NCBI Taxonomy" id="573729"/>
    <lineage>
        <taxon>Eukaryota</taxon>
        <taxon>Fungi</taxon>
        <taxon>Dikarya</taxon>
        <taxon>Ascomycota</taxon>
        <taxon>Pezizomycotina</taxon>
        <taxon>Sordariomycetes</taxon>
        <taxon>Sordariomycetidae</taxon>
        <taxon>Sordariales</taxon>
        <taxon>Chaetomiaceae</taxon>
        <taxon>Thermothelomyces</taxon>
    </lineage>
</organism>
<feature type="region of interest" description="Disordered" evidence="1">
    <location>
        <begin position="560"/>
        <end position="611"/>
    </location>
</feature>
<dbReference type="EMBL" id="CP003006">
    <property type="protein sequence ID" value="AEO59533.1"/>
    <property type="molecule type" value="Genomic_DNA"/>
</dbReference>
<evidence type="ECO:0000256" key="1">
    <source>
        <dbReference type="SAM" id="MobiDB-lite"/>
    </source>
</evidence>
<dbReference type="eggNOG" id="ENOG502T60B">
    <property type="taxonomic scope" value="Eukaryota"/>
</dbReference>
<gene>
    <name evidence="2" type="ORF">MYCTH_2307916</name>
</gene>
<feature type="region of interest" description="Disordered" evidence="1">
    <location>
        <begin position="70"/>
        <end position="100"/>
    </location>
</feature>
<dbReference type="OrthoDB" id="10674022at2759"/>
<dbReference type="InParanoid" id="G2QIK2"/>
<protein>
    <submittedName>
        <fullName evidence="2">Uncharacterized protein</fullName>
    </submittedName>
</protein>
<sequence>METAVAVENLSPLAVARRPMGAVFTTGPFKPISQGFSLFFEALLSAVALGNADTLETLAHLDVSTVSSISENEDDKGVPAFSKPSTSHQTPVPEISACPAVETPGPVDSAIIKEDNEAAATITLRNEDSQGMNAESPTVTAVTQDVIASQQAETALACTEDSTAPVDASLPDITRDAEPVIDEAEGSTSIAVACATEEQHDASEVDLIVSEGEAVAAAECTLDAEVQVTDNVSDETQHTESPKEDSVCVVSEGVTDTVTSAVDTLDNSLNSSIEAAKVSDVTSAAAGLDNIEDTSAAEVSVKLDIESNPADKPEAVATQDITSAPENISHQDFIEDSESVAKDVIEDIVVSSNENLDTNADVAVEATDEELTQISDVESMETISDEGDEEPMPLPVFPLILEDDFDAPVSSTFQAGLELLMEIDTTWCVPQIVEKGKSERERVRERLANRSTAQFNLQNLRLEKAALALTINGGPVHAQPSRKVAALPTRVPPAKRDIAVPETKDGFAQTEVADAPARNHSRSTSASSSASKISADAVFDSAPCPGTPVTEYTGTPTKEVQSHAAASSDGKVVPQQVSRDDKINNTIGIAKETESLHTPATVSRDVDETRN</sequence>